<organism evidence="2 3">
    <name type="scientific">Dissostichus mawsoni</name>
    <name type="common">Antarctic cod</name>
    <dbReference type="NCBI Taxonomy" id="36200"/>
    <lineage>
        <taxon>Eukaryota</taxon>
        <taxon>Metazoa</taxon>
        <taxon>Chordata</taxon>
        <taxon>Craniata</taxon>
        <taxon>Vertebrata</taxon>
        <taxon>Euteleostomi</taxon>
        <taxon>Actinopterygii</taxon>
        <taxon>Neopterygii</taxon>
        <taxon>Teleostei</taxon>
        <taxon>Neoteleostei</taxon>
        <taxon>Acanthomorphata</taxon>
        <taxon>Eupercaria</taxon>
        <taxon>Perciformes</taxon>
        <taxon>Notothenioidei</taxon>
        <taxon>Nototheniidae</taxon>
        <taxon>Dissostichus</taxon>
    </lineage>
</organism>
<evidence type="ECO:0000313" key="2">
    <source>
        <dbReference type="EMBL" id="KAF3844505.1"/>
    </source>
</evidence>
<feature type="compositionally biased region" description="Low complexity" evidence="1">
    <location>
        <begin position="205"/>
        <end position="222"/>
    </location>
</feature>
<keyword evidence="3" id="KW-1185">Reference proteome</keyword>
<reference evidence="2 3" key="1">
    <citation type="submission" date="2020-03" db="EMBL/GenBank/DDBJ databases">
        <title>Dissostichus mawsoni Genome sequencing and assembly.</title>
        <authorList>
            <person name="Park H."/>
        </authorList>
    </citation>
    <scope>NUCLEOTIDE SEQUENCE [LARGE SCALE GENOMIC DNA]</scope>
    <source>
        <strain evidence="2">DM0001</strain>
        <tissue evidence="2">Muscle</tissue>
    </source>
</reference>
<accession>A0A7J5Y509</accession>
<protein>
    <submittedName>
        <fullName evidence="2">Uncharacterized protein</fullName>
    </submittedName>
</protein>
<dbReference type="Proteomes" id="UP000518266">
    <property type="component" value="Unassembled WGS sequence"/>
</dbReference>
<dbReference type="AlphaFoldDB" id="A0A7J5Y509"/>
<name>A0A7J5Y509_DISMA</name>
<evidence type="ECO:0000313" key="3">
    <source>
        <dbReference type="Proteomes" id="UP000518266"/>
    </source>
</evidence>
<proteinExistence type="predicted"/>
<feature type="region of interest" description="Disordered" evidence="1">
    <location>
        <begin position="205"/>
        <end position="229"/>
    </location>
</feature>
<evidence type="ECO:0000256" key="1">
    <source>
        <dbReference type="SAM" id="MobiDB-lite"/>
    </source>
</evidence>
<gene>
    <name evidence="2" type="ORF">F7725_007668</name>
</gene>
<comment type="caution">
    <text evidence="2">The sequence shown here is derived from an EMBL/GenBank/DDBJ whole genome shotgun (WGS) entry which is preliminary data.</text>
</comment>
<sequence>MQRPICVVTRTENRGSKGIRLNHKRLSGAWREVPQLKPKPHQLLLLLPLLAAYRFNLHFWLQARSCRHLSPKGCRQQVTLANNCRQLQGTSLLTGHTACAFSCGNHVWQHAGGNTNPISVYDNDIRSKPICSGCTCPTTISTTVRTCCTLLTSYQLHNSQCPNIQLLCLSNLPTGHPTVHIPTGAVPAGPSTTGVPTGAVPAGPSTTGIPTAAAPAGPSTTGVTNRRSTSRAIYNRRTNHRNTSRAIYNQRTNCSLAHRLSQPIN</sequence>
<dbReference type="EMBL" id="JAAKFY010000015">
    <property type="protein sequence ID" value="KAF3844505.1"/>
    <property type="molecule type" value="Genomic_DNA"/>
</dbReference>